<dbReference type="Gene3D" id="3.40.50.2000">
    <property type="entry name" value="Glycogen Phosphorylase B"/>
    <property type="match status" value="2"/>
</dbReference>
<evidence type="ECO:0000259" key="3">
    <source>
        <dbReference type="Pfam" id="PF13579"/>
    </source>
</evidence>
<dbReference type="InterPro" id="IPR028098">
    <property type="entry name" value="Glyco_trans_4-like_N"/>
</dbReference>
<dbReference type="EMBL" id="CP023564">
    <property type="protein sequence ID" value="ATG53756.1"/>
    <property type="molecule type" value="Genomic_DNA"/>
</dbReference>
<dbReference type="PANTHER" id="PTHR12526">
    <property type="entry name" value="GLYCOSYLTRANSFERASE"/>
    <property type="match status" value="1"/>
</dbReference>
<dbReference type="SUPFAM" id="SSF53756">
    <property type="entry name" value="UDP-Glycosyltransferase/glycogen phosphorylase"/>
    <property type="match status" value="1"/>
</dbReference>
<evidence type="ECO:0000256" key="2">
    <source>
        <dbReference type="ARBA" id="ARBA00022679"/>
    </source>
</evidence>
<proteinExistence type="predicted"/>
<name>A0A291GUG0_9MICO</name>
<dbReference type="Proteomes" id="UP000217889">
    <property type="component" value="Chromosome"/>
</dbReference>
<feature type="domain" description="Glycosyltransferase subfamily 4-like N-terminal" evidence="3">
    <location>
        <begin position="190"/>
        <end position="370"/>
    </location>
</feature>
<gene>
    <name evidence="4" type="ORF">CFK41_02420</name>
</gene>
<dbReference type="PANTHER" id="PTHR12526:SF510">
    <property type="entry name" value="D-INOSITOL 3-PHOSPHATE GLYCOSYLTRANSFERASE"/>
    <property type="match status" value="1"/>
</dbReference>
<dbReference type="Pfam" id="PF13692">
    <property type="entry name" value="Glyco_trans_1_4"/>
    <property type="match status" value="1"/>
</dbReference>
<keyword evidence="5" id="KW-1185">Reference proteome</keyword>
<evidence type="ECO:0000313" key="4">
    <source>
        <dbReference type="EMBL" id="ATG53756.1"/>
    </source>
</evidence>
<dbReference type="AlphaFoldDB" id="A0A291GUG0"/>
<keyword evidence="1" id="KW-0328">Glycosyltransferase</keyword>
<dbReference type="GO" id="GO:0016757">
    <property type="term" value="F:glycosyltransferase activity"/>
    <property type="evidence" value="ECO:0007669"/>
    <property type="project" value="UniProtKB-KW"/>
</dbReference>
<dbReference type="RefSeq" id="WP_096798235.1">
    <property type="nucleotide sequence ID" value="NZ_CP023564.1"/>
</dbReference>
<dbReference type="Pfam" id="PF13579">
    <property type="entry name" value="Glyco_trans_4_4"/>
    <property type="match status" value="1"/>
</dbReference>
<evidence type="ECO:0000256" key="1">
    <source>
        <dbReference type="ARBA" id="ARBA00022676"/>
    </source>
</evidence>
<sequence>MPEAHRVLRNARLLTQAVVQHLLDDPALLPIQVSRRLPLRARRRIGNGLRAAFGSLPGGQGLAALGASMAGDEDRALHLLRAEGVQRSRAAGEVAVLLDRADLLPADAAPAVRARGQWQLGELGGAVRTLEAAGRGERSQARQYRSELRLLGEDHRLRVRSERSQSGPSADGPLRVLHLLTNSLPHTQSGYALRTHNILTSLAAQGIESLALTRTGYPVMLGKPFCEDEDVIDGIRYRRTLPSRLGASPEERLEQEVDEALRLVGEFRPHVLHTTSDYRNALVAQAVSAATGLPWAYEVRGLMEQTWIASHRSATTRAAAAQSEKVERIIAAEASLAREASAVVTLSRTMAEVLEARGVPGERISLVPNGVDETLLAETLDPALARDQIGLDLPAGAFVVGAVSALVDYEGFDVLLRAVALLLEDPGVSQEDRDRLHVLLVGDGVAAPALQELAGALGIRERLHMPGRVPAPSARTWVQALDVVVVPRKDLEVTRTVTPQKPAEALALGRPVVVSDLPALRETVLDQAGHLVGEPVRADDPSALAGALSRLMSDRTCREDLARRGRRAAAARSWAASMRTYEHMYRSVMASGVEERVSGE</sequence>
<accession>A0A291GUG0</accession>
<reference evidence="4 5" key="1">
    <citation type="journal article" date="2014" name="Int. J. Syst. Evol. Microbiol.">
        <title>Brachybacterium ginsengisoli sp. nov., isolated from soil of a ginseng field.</title>
        <authorList>
            <person name="Hoang V.A."/>
            <person name="Kim Y.J."/>
            <person name="Nguyen N.L."/>
            <person name="Yang D.C."/>
        </authorList>
    </citation>
    <scope>NUCLEOTIDE SEQUENCE [LARGE SCALE GENOMIC DNA]</scope>
    <source>
        <strain evidence="4 5">DCY80</strain>
    </source>
</reference>
<dbReference type="OrthoDB" id="509705at2"/>
<organism evidence="4 5">
    <name type="scientific">Brachybacterium ginsengisoli</name>
    <dbReference type="NCBI Taxonomy" id="1331682"/>
    <lineage>
        <taxon>Bacteria</taxon>
        <taxon>Bacillati</taxon>
        <taxon>Actinomycetota</taxon>
        <taxon>Actinomycetes</taxon>
        <taxon>Micrococcales</taxon>
        <taxon>Dermabacteraceae</taxon>
        <taxon>Brachybacterium</taxon>
    </lineage>
</organism>
<evidence type="ECO:0000313" key="5">
    <source>
        <dbReference type="Proteomes" id="UP000217889"/>
    </source>
</evidence>
<dbReference type="KEGG" id="bgg:CFK41_02420"/>
<protein>
    <submittedName>
        <fullName evidence="4">Glycosyl transferase family 1</fullName>
    </submittedName>
</protein>
<keyword evidence="2 4" id="KW-0808">Transferase</keyword>